<dbReference type="AlphaFoldDB" id="A0A1F4Q065"/>
<evidence type="ECO:0000259" key="17">
    <source>
        <dbReference type="PROSITE" id="PS51975"/>
    </source>
</evidence>
<dbReference type="GO" id="GO:0006298">
    <property type="term" value="P:mismatch repair"/>
    <property type="evidence" value="ECO:0007669"/>
    <property type="project" value="TreeGrafter"/>
</dbReference>
<evidence type="ECO:0000256" key="6">
    <source>
        <dbReference type="ARBA" id="ARBA00012180"/>
    </source>
</evidence>
<comment type="cofactor">
    <cofactor evidence="2">
        <name>Mg(2+)</name>
        <dbReference type="ChEBI" id="CHEBI:18420"/>
    </cofactor>
</comment>
<dbReference type="InterPro" id="IPR036397">
    <property type="entry name" value="RNaseH_sf"/>
</dbReference>
<evidence type="ECO:0000256" key="3">
    <source>
        <dbReference type="ARBA" id="ARBA00004065"/>
    </source>
</evidence>
<reference evidence="18 19" key="1">
    <citation type="journal article" date="2016" name="Nat. Commun.">
        <title>Thousands of microbial genomes shed light on interconnected biogeochemical processes in an aquifer system.</title>
        <authorList>
            <person name="Anantharaman K."/>
            <person name="Brown C.T."/>
            <person name="Hug L.A."/>
            <person name="Sharon I."/>
            <person name="Castelle C.J."/>
            <person name="Probst A.J."/>
            <person name="Thomas B.C."/>
            <person name="Singh A."/>
            <person name="Wilkins M.J."/>
            <person name="Karaoz U."/>
            <person name="Brodie E.L."/>
            <person name="Williams K.H."/>
            <person name="Hubbard S.S."/>
            <person name="Banfield J.F."/>
        </authorList>
    </citation>
    <scope>NUCLEOTIDE SEQUENCE [LARGE SCALE GENOMIC DNA]</scope>
</reference>
<feature type="binding site" evidence="14 15">
    <location>
        <position position="114"/>
    </location>
    <ligand>
        <name>a divalent metal cation</name>
        <dbReference type="ChEBI" id="CHEBI:60240"/>
    </ligand>
</feature>
<dbReference type="GO" id="GO:0004523">
    <property type="term" value="F:RNA-DNA hybrid ribonuclease activity"/>
    <property type="evidence" value="ECO:0007669"/>
    <property type="project" value="UniProtKB-UniRule"/>
</dbReference>
<evidence type="ECO:0000256" key="12">
    <source>
        <dbReference type="ARBA" id="ARBA00022801"/>
    </source>
</evidence>
<keyword evidence="10 14" id="KW-0479">Metal-binding</keyword>
<feature type="binding site" evidence="14 15">
    <location>
        <position position="22"/>
    </location>
    <ligand>
        <name>a divalent metal cation</name>
        <dbReference type="ChEBI" id="CHEBI:60240"/>
    </ligand>
</feature>
<dbReference type="GO" id="GO:0043137">
    <property type="term" value="P:DNA replication, removal of RNA primer"/>
    <property type="evidence" value="ECO:0007669"/>
    <property type="project" value="TreeGrafter"/>
</dbReference>
<dbReference type="InterPro" id="IPR001352">
    <property type="entry name" value="RNase_HII/HIII"/>
</dbReference>
<evidence type="ECO:0000256" key="8">
    <source>
        <dbReference type="ARBA" id="ARBA00022490"/>
    </source>
</evidence>
<dbReference type="Proteomes" id="UP000178724">
    <property type="component" value="Unassembled WGS sequence"/>
</dbReference>
<dbReference type="InterPro" id="IPR012337">
    <property type="entry name" value="RNaseH-like_sf"/>
</dbReference>
<evidence type="ECO:0000256" key="14">
    <source>
        <dbReference type="HAMAP-Rule" id="MF_00052"/>
    </source>
</evidence>
<dbReference type="EMBL" id="METM01000027">
    <property type="protein sequence ID" value="OGB89250.1"/>
    <property type="molecule type" value="Genomic_DNA"/>
</dbReference>
<keyword evidence="12 14" id="KW-0378">Hydrolase</keyword>
<evidence type="ECO:0000256" key="15">
    <source>
        <dbReference type="PROSITE-ProRule" id="PRU01319"/>
    </source>
</evidence>
<evidence type="ECO:0000256" key="1">
    <source>
        <dbReference type="ARBA" id="ARBA00000077"/>
    </source>
</evidence>
<feature type="binding site" evidence="14 15">
    <location>
        <position position="23"/>
    </location>
    <ligand>
        <name>a divalent metal cation</name>
        <dbReference type="ChEBI" id="CHEBI:60240"/>
    </ligand>
</feature>
<accession>A0A1F4Q065</accession>
<sequence length="198" mass="21729">MLGNAYERKLARQGFKLIAGVDEVGRGPLAGPIVAAAVILPLKFSLPGLNDSKKLTAKARERLYGEIKRIALAIGLAMVNHRMIDRINIGRANLLVLKQAVKKLKIAPEYLMVDGGRNRIDDSIAQIGISGGDRKCASIAAASIIAKVTRDRLMIKYHAKYPLYGFNKHMGYGTKEHLKKLKAHGPCPIHRRSFAPLN</sequence>
<keyword evidence="8 14" id="KW-0963">Cytoplasm</keyword>
<comment type="cofactor">
    <cofactor evidence="14 15">
        <name>Mn(2+)</name>
        <dbReference type="ChEBI" id="CHEBI:29035"/>
    </cofactor>
    <cofactor evidence="14 15">
        <name>Mg(2+)</name>
        <dbReference type="ChEBI" id="CHEBI:18420"/>
    </cofactor>
    <text evidence="14 15">Manganese or magnesium. Binds 1 divalent metal ion per monomer in the absence of substrate. May bind a second metal ion after substrate binding.</text>
</comment>
<dbReference type="EC" id="3.1.26.4" evidence="6 14"/>
<comment type="similarity">
    <text evidence="5 14 16">Belongs to the RNase HII family.</text>
</comment>
<dbReference type="NCBIfam" id="NF000594">
    <property type="entry name" value="PRK00015.1-1"/>
    <property type="match status" value="1"/>
</dbReference>
<dbReference type="PANTHER" id="PTHR10954:SF18">
    <property type="entry name" value="RIBONUCLEASE HII"/>
    <property type="match status" value="1"/>
</dbReference>
<dbReference type="InterPro" id="IPR024567">
    <property type="entry name" value="RNase_HII/HIII_dom"/>
</dbReference>
<dbReference type="PROSITE" id="PS51975">
    <property type="entry name" value="RNASE_H_2"/>
    <property type="match status" value="1"/>
</dbReference>
<evidence type="ECO:0000256" key="9">
    <source>
        <dbReference type="ARBA" id="ARBA00022722"/>
    </source>
</evidence>
<dbReference type="GO" id="GO:0005737">
    <property type="term" value="C:cytoplasm"/>
    <property type="evidence" value="ECO:0007669"/>
    <property type="project" value="UniProtKB-SubCell"/>
</dbReference>
<evidence type="ECO:0000313" key="19">
    <source>
        <dbReference type="Proteomes" id="UP000178724"/>
    </source>
</evidence>
<evidence type="ECO:0000256" key="2">
    <source>
        <dbReference type="ARBA" id="ARBA00001946"/>
    </source>
</evidence>
<feature type="domain" description="RNase H type-2" evidence="17">
    <location>
        <begin position="16"/>
        <end position="198"/>
    </location>
</feature>
<comment type="subcellular location">
    <subcellularLocation>
        <location evidence="4 14">Cytoplasm</location>
    </subcellularLocation>
</comment>
<comment type="catalytic activity">
    <reaction evidence="1 14 15 16">
        <text>Endonucleolytic cleavage to 5'-phosphomonoester.</text>
        <dbReference type="EC" id="3.1.26.4"/>
    </reaction>
</comment>
<keyword evidence="9 14" id="KW-0540">Nuclease</keyword>
<evidence type="ECO:0000256" key="5">
    <source>
        <dbReference type="ARBA" id="ARBA00007383"/>
    </source>
</evidence>
<evidence type="ECO:0000256" key="16">
    <source>
        <dbReference type="RuleBase" id="RU003515"/>
    </source>
</evidence>
<dbReference type="PANTHER" id="PTHR10954">
    <property type="entry name" value="RIBONUCLEASE H2 SUBUNIT A"/>
    <property type="match status" value="1"/>
</dbReference>
<protein>
    <recommendedName>
        <fullName evidence="7 14">Ribonuclease HII</fullName>
        <shortName evidence="14">RNase HII</shortName>
        <ecNumber evidence="6 14">3.1.26.4</ecNumber>
    </recommendedName>
</protein>
<proteinExistence type="inferred from homology"/>
<dbReference type="FunFam" id="3.30.420.10:FF:000006">
    <property type="entry name" value="Ribonuclease HII"/>
    <property type="match status" value="1"/>
</dbReference>
<name>A0A1F4Q065_UNCSA</name>
<dbReference type="CDD" id="cd07182">
    <property type="entry name" value="RNase_HII_bacteria_HII_like"/>
    <property type="match status" value="1"/>
</dbReference>
<dbReference type="GO" id="GO:0030145">
    <property type="term" value="F:manganese ion binding"/>
    <property type="evidence" value="ECO:0007669"/>
    <property type="project" value="UniProtKB-UniRule"/>
</dbReference>
<evidence type="ECO:0000256" key="4">
    <source>
        <dbReference type="ARBA" id="ARBA00004496"/>
    </source>
</evidence>
<dbReference type="GO" id="GO:0003723">
    <property type="term" value="F:RNA binding"/>
    <property type="evidence" value="ECO:0007669"/>
    <property type="project" value="UniProtKB-UniRule"/>
</dbReference>
<dbReference type="GO" id="GO:0032299">
    <property type="term" value="C:ribonuclease H2 complex"/>
    <property type="evidence" value="ECO:0007669"/>
    <property type="project" value="TreeGrafter"/>
</dbReference>
<dbReference type="Pfam" id="PF01351">
    <property type="entry name" value="RNase_HII"/>
    <property type="match status" value="1"/>
</dbReference>
<dbReference type="HAMAP" id="MF_00052_B">
    <property type="entry name" value="RNase_HII_B"/>
    <property type="match status" value="1"/>
</dbReference>
<dbReference type="SUPFAM" id="SSF53098">
    <property type="entry name" value="Ribonuclease H-like"/>
    <property type="match status" value="1"/>
</dbReference>
<dbReference type="Gene3D" id="3.30.420.10">
    <property type="entry name" value="Ribonuclease H-like superfamily/Ribonuclease H"/>
    <property type="match status" value="1"/>
</dbReference>
<evidence type="ECO:0000256" key="10">
    <source>
        <dbReference type="ARBA" id="ARBA00022723"/>
    </source>
</evidence>
<evidence type="ECO:0000256" key="7">
    <source>
        <dbReference type="ARBA" id="ARBA00019179"/>
    </source>
</evidence>
<comment type="function">
    <text evidence="3 14 16">Endonuclease that specifically degrades the RNA of RNA-DNA hybrids.</text>
</comment>
<dbReference type="InterPro" id="IPR022898">
    <property type="entry name" value="RNase_HII"/>
</dbReference>
<gene>
    <name evidence="14" type="primary">rnhB</name>
    <name evidence="18" type="ORF">A2625_03675</name>
</gene>
<keyword evidence="13 14" id="KW-0464">Manganese</keyword>
<dbReference type="NCBIfam" id="NF000595">
    <property type="entry name" value="PRK00015.1-3"/>
    <property type="match status" value="1"/>
</dbReference>
<evidence type="ECO:0000313" key="18">
    <source>
        <dbReference type="EMBL" id="OGB89250.1"/>
    </source>
</evidence>
<organism evidence="18 19">
    <name type="scientific">candidate division WOR-1 bacterium RIFCSPHIGHO2_01_FULL_53_15</name>
    <dbReference type="NCBI Taxonomy" id="1802564"/>
    <lineage>
        <taxon>Bacteria</taxon>
        <taxon>Bacillati</taxon>
        <taxon>Saganbacteria</taxon>
    </lineage>
</organism>
<comment type="caution">
    <text evidence="18">The sequence shown here is derived from an EMBL/GenBank/DDBJ whole genome shotgun (WGS) entry which is preliminary data.</text>
</comment>
<evidence type="ECO:0000256" key="13">
    <source>
        <dbReference type="ARBA" id="ARBA00023211"/>
    </source>
</evidence>
<evidence type="ECO:0000256" key="11">
    <source>
        <dbReference type="ARBA" id="ARBA00022759"/>
    </source>
</evidence>
<keyword evidence="11 14" id="KW-0255">Endonuclease</keyword>